<keyword evidence="3" id="KW-0560">Oxidoreductase</keyword>
<evidence type="ECO:0000313" key="6">
    <source>
        <dbReference type="EMBL" id="MBI1756588.1"/>
    </source>
</evidence>
<dbReference type="Pfam" id="PF12831">
    <property type="entry name" value="FAD_oxidored"/>
    <property type="match status" value="1"/>
</dbReference>
<proteinExistence type="predicted"/>
<evidence type="ECO:0000256" key="3">
    <source>
        <dbReference type="ARBA" id="ARBA00023002"/>
    </source>
</evidence>
<dbReference type="EMBL" id="JACOSL010000037">
    <property type="protein sequence ID" value="MBI1756588.1"/>
    <property type="molecule type" value="Genomic_DNA"/>
</dbReference>
<dbReference type="InterPro" id="IPR036188">
    <property type="entry name" value="FAD/NAD-bd_sf"/>
</dbReference>
<dbReference type="AlphaFoldDB" id="A0A931LUU9"/>
<dbReference type="PANTHER" id="PTHR43498">
    <property type="entry name" value="FERREDOXIN:COB-COM HETERODISULFIDE REDUCTASE SUBUNIT A"/>
    <property type="match status" value="1"/>
</dbReference>
<dbReference type="PANTHER" id="PTHR43498:SF1">
    <property type="entry name" value="COB--COM HETERODISULFIDE REDUCTASE IRON-SULFUR SUBUNIT A"/>
    <property type="match status" value="1"/>
</dbReference>
<comment type="caution">
    <text evidence="6">The sequence shown here is derived from an EMBL/GenBank/DDBJ whole genome shotgun (WGS) entry which is preliminary data.</text>
</comment>
<sequence length="448" mass="47738">MDAFDVVVCGGGTAGAAAAIASARVGASTLVIEQLGMLGGTQTGGWVTPLMPNYLGAHKLSRGLNLEILREQTALQPAGDLEHGDDWYDPVALALVLDRLAIQAGVTCLFNATLIEVRTSGGISLGTRGRPRHEILDAVEIAARGGRRWIEGKCFIDATGDGELSALAGAELMSGNAAGEHQPMTLRFAMGNLDLEALREGAAEILRVNTADYVEAGVFEAKEGVLGPRVNEAIEEGILAPDDLGYFQFFSVNGRPGELAFNAPRIAGLDPLDPFQMSRAYQVGRAKIFRIANFVRAKLPGCAQGYISAIAPLMGIRESRRVVGDYVLTEDDHQSCRKFDDAVARNRYPVDIHLKEGADYRKFPPGEWHDIPYRSLVVRGLDNLWVAGRCLSADFVAQSAVRIQPVCRATGEAAGIAAALCAARGVGARELPYGDLAARLDLSVPEGG</sequence>
<keyword evidence="5" id="KW-0411">Iron-sulfur</keyword>
<evidence type="ECO:0000256" key="1">
    <source>
        <dbReference type="ARBA" id="ARBA00022485"/>
    </source>
</evidence>
<name>A0A931LUU9_FIMGI</name>
<dbReference type="GO" id="GO:0051539">
    <property type="term" value="F:4 iron, 4 sulfur cluster binding"/>
    <property type="evidence" value="ECO:0007669"/>
    <property type="project" value="UniProtKB-KW"/>
</dbReference>
<evidence type="ECO:0000256" key="4">
    <source>
        <dbReference type="ARBA" id="ARBA00023004"/>
    </source>
</evidence>
<evidence type="ECO:0000256" key="2">
    <source>
        <dbReference type="ARBA" id="ARBA00022723"/>
    </source>
</evidence>
<accession>A0A931LUU9</accession>
<organism evidence="6 7">
    <name type="scientific">Fimbriimonas ginsengisoli</name>
    <dbReference type="NCBI Taxonomy" id="1005039"/>
    <lineage>
        <taxon>Bacteria</taxon>
        <taxon>Bacillati</taxon>
        <taxon>Armatimonadota</taxon>
        <taxon>Fimbriimonadia</taxon>
        <taxon>Fimbriimonadales</taxon>
        <taxon>Fimbriimonadaceae</taxon>
        <taxon>Fimbriimonas</taxon>
    </lineage>
</organism>
<protein>
    <submittedName>
        <fullName evidence="6">FAD-dependent oxidoreductase</fullName>
    </submittedName>
</protein>
<evidence type="ECO:0000256" key="5">
    <source>
        <dbReference type="ARBA" id="ARBA00023014"/>
    </source>
</evidence>
<dbReference type="InterPro" id="IPR039650">
    <property type="entry name" value="HdrA-like"/>
</dbReference>
<keyword evidence="4" id="KW-0408">Iron</keyword>
<dbReference type="Proteomes" id="UP000727962">
    <property type="component" value="Unassembled WGS sequence"/>
</dbReference>
<reference evidence="6" key="1">
    <citation type="submission" date="2020-07" db="EMBL/GenBank/DDBJ databases">
        <title>Huge and variable diversity of episymbiotic CPR bacteria and DPANN archaea in groundwater ecosystems.</title>
        <authorList>
            <person name="He C.Y."/>
            <person name="Keren R."/>
            <person name="Whittaker M."/>
            <person name="Farag I.F."/>
            <person name="Doudna J."/>
            <person name="Cate J.H.D."/>
            <person name="Banfield J.F."/>
        </authorList>
    </citation>
    <scope>NUCLEOTIDE SEQUENCE</scope>
    <source>
        <strain evidence="6">NC_groundwater_17_Pr7_B-0.1um_64_12</strain>
    </source>
</reference>
<dbReference type="Gene3D" id="3.50.50.60">
    <property type="entry name" value="FAD/NAD(P)-binding domain"/>
    <property type="match status" value="1"/>
</dbReference>
<dbReference type="GO" id="GO:0046872">
    <property type="term" value="F:metal ion binding"/>
    <property type="evidence" value="ECO:0007669"/>
    <property type="project" value="UniProtKB-KW"/>
</dbReference>
<dbReference type="GO" id="GO:0016491">
    <property type="term" value="F:oxidoreductase activity"/>
    <property type="evidence" value="ECO:0007669"/>
    <property type="project" value="UniProtKB-KW"/>
</dbReference>
<keyword evidence="2" id="KW-0479">Metal-binding</keyword>
<dbReference type="SUPFAM" id="SSF51905">
    <property type="entry name" value="FAD/NAD(P)-binding domain"/>
    <property type="match status" value="1"/>
</dbReference>
<gene>
    <name evidence="6" type="ORF">HYR64_05720</name>
</gene>
<evidence type="ECO:0000313" key="7">
    <source>
        <dbReference type="Proteomes" id="UP000727962"/>
    </source>
</evidence>
<keyword evidence="1" id="KW-0004">4Fe-4S</keyword>